<name>A0ABR4AQE9_9LECA</name>
<evidence type="ECO:0000313" key="1">
    <source>
        <dbReference type="EMBL" id="KAL2047954.1"/>
    </source>
</evidence>
<comment type="caution">
    <text evidence="1">The sequence shown here is derived from an EMBL/GenBank/DDBJ whole genome shotgun (WGS) entry which is preliminary data.</text>
</comment>
<proteinExistence type="predicted"/>
<reference evidence="1 2" key="1">
    <citation type="submission" date="2024-09" db="EMBL/GenBank/DDBJ databases">
        <title>Rethinking Asexuality: The Enigmatic Case of Functional Sexual Genes in Lepraria (Stereocaulaceae).</title>
        <authorList>
            <person name="Doellman M."/>
            <person name="Sun Y."/>
            <person name="Barcenas-Pena A."/>
            <person name="Lumbsch H.T."/>
            <person name="Grewe F."/>
        </authorList>
    </citation>
    <scope>NUCLEOTIDE SEQUENCE [LARGE SCALE GENOMIC DNA]</scope>
    <source>
        <strain evidence="1 2">Grewe 0041</strain>
    </source>
</reference>
<protein>
    <submittedName>
        <fullName evidence="1">Uncharacterized protein</fullName>
    </submittedName>
</protein>
<keyword evidence="2" id="KW-1185">Reference proteome</keyword>
<sequence length="309" mass="34911">MTNSITIAWAMPVDAATLGARMEAHAKSKATIHTFRLCVQHAPPGAPLGRLPPELVEIVAARIQQSLFKKRMKKWKKSVNCAAGDCYPSDHFSQKEILSMKSDLAFCCQTDDEGDDSYCERFEMHLLNKDIGDDEHMQAVKTFLPKVEDNSFIEKTDKFAKCRKIFAQDFGLEAYFTVHRIYHWVFPSTIVLAYLILPSLHSALKTSSGTQVVSYMSSIIINPSIFQDPSPDHKARFQTAMRTLQLRNTLCAWHTTESRPTSERLPLAERVTPRYETLGCKKFHREAATLTGSSEWPKLMILGSGEHEA</sequence>
<evidence type="ECO:0000313" key="2">
    <source>
        <dbReference type="Proteomes" id="UP001590951"/>
    </source>
</evidence>
<accession>A0ABR4AQE9</accession>
<organism evidence="1 2">
    <name type="scientific">Lepraria finkii</name>
    <dbReference type="NCBI Taxonomy" id="1340010"/>
    <lineage>
        <taxon>Eukaryota</taxon>
        <taxon>Fungi</taxon>
        <taxon>Dikarya</taxon>
        <taxon>Ascomycota</taxon>
        <taxon>Pezizomycotina</taxon>
        <taxon>Lecanoromycetes</taxon>
        <taxon>OSLEUM clade</taxon>
        <taxon>Lecanoromycetidae</taxon>
        <taxon>Lecanorales</taxon>
        <taxon>Lecanorineae</taxon>
        <taxon>Stereocaulaceae</taxon>
        <taxon>Lepraria</taxon>
    </lineage>
</organism>
<gene>
    <name evidence="1" type="ORF">ABVK25_011183</name>
</gene>
<dbReference type="EMBL" id="JBHFEH010000087">
    <property type="protein sequence ID" value="KAL2047954.1"/>
    <property type="molecule type" value="Genomic_DNA"/>
</dbReference>
<dbReference type="Proteomes" id="UP001590951">
    <property type="component" value="Unassembled WGS sequence"/>
</dbReference>